<dbReference type="AlphaFoldDB" id="A0AAX2TP24"/>
<evidence type="ECO:0000313" key="3">
    <source>
        <dbReference type="Proteomes" id="UP000182484"/>
    </source>
</evidence>
<evidence type="ECO:0000313" key="4">
    <source>
        <dbReference type="Proteomes" id="UP000307092"/>
    </source>
</evidence>
<comment type="caution">
    <text evidence="2">The sequence shown here is derived from an EMBL/GenBank/DDBJ whole genome shotgun (WGS) entry which is preliminary data.</text>
</comment>
<reference evidence="2 4" key="2">
    <citation type="submission" date="2019-04" db="EMBL/GenBank/DDBJ databases">
        <title>The CDC panel for molecular diagnostics of ciprofloxacin resistance and its use for research and clinical development.</title>
        <authorList>
            <person name="Liu H."/>
            <person name="Tang K."/>
            <person name="Pham C."/>
            <person name="Schmerer M."/>
        </authorList>
    </citation>
    <scope>NUCLEOTIDE SEQUENCE [LARGE SCALE GENOMIC DNA]</scope>
    <source>
        <strain evidence="2 4">LRRBGS_0742</strain>
    </source>
</reference>
<evidence type="ECO:0000313" key="1">
    <source>
        <dbReference type="EMBL" id="SCW12723.1"/>
    </source>
</evidence>
<name>A0AAX2TP24_NEIGO</name>
<gene>
    <name evidence="2" type="ORF">E8M63_10530</name>
    <name evidence="1" type="ORF">ESCNG_270012</name>
</gene>
<reference evidence="1 3" key="1">
    <citation type="submission" date="2016-09" db="EMBL/GenBank/DDBJ databases">
        <authorList>
            <person name="Kumanski S."/>
            <person name="Beatrice B."/>
        </authorList>
    </citation>
    <scope>NUCLEOTIDE SEQUENCE [LARGE SCALE GENOMIC DNA]</scope>
    <source>
        <strain evidence="1">Mankind</strain>
    </source>
</reference>
<dbReference type="EMBL" id="FMTB01000020">
    <property type="protein sequence ID" value="SCW12723.1"/>
    <property type="molecule type" value="Genomic_DNA"/>
</dbReference>
<dbReference type="EMBL" id="SUQX01000025">
    <property type="protein sequence ID" value="TJX04569.1"/>
    <property type="molecule type" value="Genomic_DNA"/>
</dbReference>
<sequence>MNVCQVYKGEVEEKNQAASSNSTAVIIRRFLSAVNYFLKIYPTDSNFAKNLPDGYPVTNSLKNPSIRLFKKSYAFIVFPFRLKPCPLGR</sequence>
<dbReference type="Proteomes" id="UP000182484">
    <property type="component" value="Unassembled WGS sequence"/>
</dbReference>
<protein>
    <submittedName>
        <fullName evidence="2">Uncharacterized protein</fullName>
    </submittedName>
</protein>
<organism evidence="2 4">
    <name type="scientific">Neisseria gonorrhoeae</name>
    <dbReference type="NCBI Taxonomy" id="485"/>
    <lineage>
        <taxon>Bacteria</taxon>
        <taxon>Pseudomonadati</taxon>
        <taxon>Pseudomonadota</taxon>
        <taxon>Betaproteobacteria</taxon>
        <taxon>Neisseriales</taxon>
        <taxon>Neisseriaceae</taxon>
        <taxon>Neisseria</taxon>
    </lineage>
</organism>
<evidence type="ECO:0000313" key="2">
    <source>
        <dbReference type="EMBL" id="TJX04569.1"/>
    </source>
</evidence>
<accession>A0AAX2TP24</accession>
<proteinExistence type="predicted"/>
<dbReference type="Proteomes" id="UP000307092">
    <property type="component" value="Unassembled WGS sequence"/>
</dbReference>